<evidence type="ECO:0000256" key="1">
    <source>
        <dbReference type="ARBA" id="ARBA00010839"/>
    </source>
</evidence>
<evidence type="ECO:0000313" key="4">
    <source>
        <dbReference type="EMBL" id="QIV80712.1"/>
    </source>
</evidence>
<feature type="domain" description="YchJ-like middle NTF2-like" evidence="3">
    <location>
        <begin position="33"/>
        <end position="128"/>
    </location>
</feature>
<dbReference type="Pfam" id="PF17775">
    <property type="entry name" value="YchJ_M-like"/>
    <property type="match status" value="1"/>
</dbReference>
<dbReference type="InterPro" id="IPR048469">
    <property type="entry name" value="YchJ-like_M"/>
</dbReference>
<dbReference type="HAMAP" id="MF_00612">
    <property type="entry name" value="UPF0225"/>
    <property type="match status" value="1"/>
</dbReference>
<name>A0A6H0RZJ2_9MYCO</name>
<dbReference type="Gene3D" id="3.10.450.50">
    <property type="match status" value="1"/>
</dbReference>
<sequence length="134" mass="15087">MSEADTGHCPCGSGRAYRQCCGPLHDGTVAAATAEALMRSRFSAFARGHADYLLSSWHPGTRPERLDFDEQITWRRLQIVDTESGGADDDTGIVEFRAQYLQHGKRHILHERSRFSRARDGTWRYVDGDFGDGR</sequence>
<dbReference type="RefSeq" id="WP_168141379.1">
    <property type="nucleotide sequence ID" value="NZ_CBCSDT010000007.1"/>
</dbReference>
<dbReference type="InterPro" id="IPR004027">
    <property type="entry name" value="SEC_C_motif"/>
</dbReference>
<dbReference type="InterPro" id="IPR032710">
    <property type="entry name" value="NTF2-like_dom_sf"/>
</dbReference>
<gene>
    <name evidence="4" type="ORF">EXE63_07335</name>
</gene>
<dbReference type="EMBL" id="CP038799">
    <property type="protein sequence ID" value="QIV80712.1"/>
    <property type="molecule type" value="Genomic_DNA"/>
</dbReference>
<reference evidence="4 5" key="1">
    <citation type="submission" date="2019-04" db="EMBL/GenBank/DDBJ databases">
        <title>Draft, Whole-Genome Sequence of the Anthracene-degrading Mycobacterium frederiksbergense LB501T, Isolated from a Polycyclic Aromatic Hydrocarbon (PAH)-Contaminated Soil.</title>
        <authorList>
            <person name="Augelletti F."/>
        </authorList>
    </citation>
    <scope>NUCLEOTIDE SEQUENCE [LARGE SCALE GENOMIC DNA]</scope>
    <source>
        <strain evidence="4 5">LB 501T</strain>
    </source>
</reference>
<accession>A0A6H0RZJ2</accession>
<dbReference type="AlphaFoldDB" id="A0A6H0RZJ2"/>
<dbReference type="SUPFAM" id="SSF54427">
    <property type="entry name" value="NTF2-like"/>
    <property type="match status" value="1"/>
</dbReference>
<keyword evidence="5" id="KW-1185">Reference proteome</keyword>
<dbReference type="InterPro" id="IPR023006">
    <property type="entry name" value="YchJ-like"/>
</dbReference>
<dbReference type="Pfam" id="PF02810">
    <property type="entry name" value="SEC-C"/>
    <property type="match status" value="1"/>
</dbReference>
<dbReference type="SUPFAM" id="SSF103642">
    <property type="entry name" value="Sec-C motif"/>
    <property type="match status" value="1"/>
</dbReference>
<evidence type="ECO:0000256" key="2">
    <source>
        <dbReference type="HAMAP-Rule" id="MF_00612"/>
    </source>
</evidence>
<comment type="similarity">
    <text evidence="1 2">Belongs to the UPF0225 family.</text>
</comment>
<evidence type="ECO:0000259" key="3">
    <source>
        <dbReference type="Pfam" id="PF17775"/>
    </source>
</evidence>
<dbReference type="KEGG" id="mfre:EXE63_07335"/>
<protein>
    <recommendedName>
        <fullName evidence="2">UPF0225 protein EXE63_07335</fullName>
    </recommendedName>
</protein>
<proteinExistence type="inferred from homology"/>
<dbReference type="PANTHER" id="PTHR33747:SF1">
    <property type="entry name" value="ADENYLATE CYCLASE-ASSOCIATED CAP C-TERMINAL DOMAIN-CONTAINING PROTEIN"/>
    <property type="match status" value="1"/>
</dbReference>
<organism evidence="4 5">
    <name type="scientific">Mycolicibacterium frederiksbergense</name>
    <dbReference type="NCBI Taxonomy" id="117567"/>
    <lineage>
        <taxon>Bacteria</taxon>
        <taxon>Bacillati</taxon>
        <taxon>Actinomycetota</taxon>
        <taxon>Actinomycetes</taxon>
        <taxon>Mycobacteriales</taxon>
        <taxon>Mycobacteriaceae</taxon>
        <taxon>Mycolicibacterium</taxon>
    </lineage>
</organism>
<dbReference type="Proteomes" id="UP000501849">
    <property type="component" value="Chromosome"/>
</dbReference>
<evidence type="ECO:0000313" key="5">
    <source>
        <dbReference type="Proteomes" id="UP000501849"/>
    </source>
</evidence>
<dbReference type="PANTHER" id="PTHR33747">
    <property type="entry name" value="UPF0225 PROTEIN SCO1677"/>
    <property type="match status" value="1"/>
</dbReference>